<protein>
    <submittedName>
        <fullName evidence="1">Uncharacterized protein</fullName>
    </submittedName>
</protein>
<organism evidence="1 2">
    <name type="scientific">Myroides odoratus</name>
    <name type="common">Flavobacterium odoratum</name>
    <dbReference type="NCBI Taxonomy" id="256"/>
    <lineage>
        <taxon>Bacteria</taxon>
        <taxon>Pseudomonadati</taxon>
        <taxon>Bacteroidota</taxon>
        <taxon>Flavobacteriia</taxon>
        <taxon>Flavobacteriales</taxon>
        <taxon>Flavobacteriaceae</taxon>
        <taxon>Myroides</taxon>
    </lineage>
</organism>
<proteinExistence type="predicted"/>
<dbReference type="AlphaFoldDB" id="A0A378RHM3"/>
<sequence length="333" mass="38889">MKNTIQPNVIFLLFILFVFLTITFAQQMDYIAYYTSINSAERLAVQNKERQAAKEYDKAFQTAFPFPDDIIDAIKINGKIGNKDEVNKLLKLLVLSGYKKENEISAYIEEDNQYFKYSKETYAGIPTVQTALDSIYEQYRKDYLKNIDPTKDQYVSIFKSYEFLIIYARKLTTDNSEESKAIDLQNILWSSTKDLFLNLYHAGQDISRQHTDSWNDDLFINSLIHSAQAVSYRKDEYQDFLLKMVQLGNLSPYQYAVIIDDVERRLGNPQIYGTLTDAIEFDGDMEKYRNTPKQISAIKEISKVDERRKAIFLPPLWVSAKKYSFKLPENYSF</sequence>
<dbReference type="RefSeq" id="WP_115089642.1">
    <property type="nucleotide sequence ID" value="NZ_CP068107.1"/>
</dbReference>
<reference evidence="1 2" key="1">
    <citation type="submission" date="2018-06" db="EMBL/GenBank/DDBJ databases">
        <authorList>
            <consortium name="Pathogen Informatics"/>
            <person name="Doyle S."/>
        </authorList>
    </citation>
    <scope>NUCLEOTIDE SEQUENCE [LARGE SCALE GENOMIC DNA]</scope>
    <source>
        <strain evidence="1 2">NCTC11179</strain>
    </source>
</reference>
<evidence type="ECO:0000313" key="1">
    <source>
        <dbReference type="EMBL" id="STZ26502.1"/>
    </source>
</evidence>
<evidence type="ECO:0000313" key="2">
    <source>
        <dbReference type="Proteomes" id="UP000255024"/>
    </source>
</evidence>
<gene>
    <name evidence="1" type="ORF">NCTC11179_00017</name>
</gene>
<accession>A0A378RHM3</accession>
<dbReference type="Proteomes" id="UP000255024">
    <property type="component" value="Unassembled WGS sequence"/>
</dbReference>
<name>A0A378RHM3_MYROD</name>
<keyword evidence="2" id="KW-1185">Reference proteome</keyword>
<dbReference type="EMBL" id="UGQL01000001">
    <property type="protein sequence ID" value="STZ26502.1"/>
    <property type="molecule type" value="Genomic_DNA"/>
</dbReference>